<evidence type="ECO:0000313" key="17">
    <source>
        <dbReference type="Proteomes" id="UP000032233"/>
    </source>
</evidence>
<dbReference type="SMART" id="SM00091">
    <property type="entry name" value="PAS"/>
    <property type="match status" value="1"/>
</dbReference>
<dbReference type="AlphaFoldDB" id="A0A0D2JDQ0"/>
<dbReference type="SUPFAM" id="SSF47384">
    <property type="entry name" value="Homodimeric domain of signal transducing histidine kinase"/>
    <property type="match status" value="1"/>
</dbReference>
<dbReference type="SUPFAM" id="SSF55785">
    <property type="entry name" value="PYP-like sensor domain (PAS domain)"/>
    <property type="match status" value="1"/>
</dbReference>
<dbReference type="PROSITE" id="PS50110">
    <property type="entry name" value="RESPONSE_REGULATORY"/>
    <property type="match status" value="1"/>
</dbReference>
<dbReference type="Proteomes" id="UP000032233">
    <property type="component" value="Unassembled WGS sequence"/>
</dbReference>
<dbReference type="EC" id="2.7.13.3" evidence="3"/>
<keyword evidence="11" id="KW-0472">Membrane</keyword>
<protein>
    <recommendedName>
        <fullName evidence="3">histidine kinase</fullName>
        <ecNumber evidence="3">2.7.13.3</ecNumber>
    </recommendedName>
</protein>
<evidence type="ECO:0000259" key="13">
    <source>
        <dbReference type="PROSITE" id="PS50110"/>
    </source>
</evidence>
<dbReference type="Gene3D" id="3.30.450.20">
    <property type="entry name" value="PAS domain"/>
    <property type="match status" value="1"/>
</dbReference>
<evidence type="ECO:0000259" key="15">
    <source>
        <dbReference type="PROSITE" id="PS50885"/>
    </source>
</evidence>
<dbReference type="SUPFAM" id="SSF55874">
    <property type="entry name" value="ATPase domain of HSP90 chaperone/DNA topoisomerase II/histidine kinase"/>
    <property type="match status" value="1"/>
</dbReference>
<dbReference type="PROSITE" id="PS50109">
    <property type="entry name" value="HIS_KIN"/>
    <property type="match status" value="1"/>
</dbReference>
<dbReference type="STRING" id="1429043.X474_13175"/>
<keyword evidence="11" id="KW-1133">Transmembrane helix</keyword>
<dbReference type="InterPro" id="IPR003594">
    <property type="entry name" value="HATPase_dom"/>
</dbReference>
<reference evidence="16 17" key="1">
    <citation type="submission" date="2013-11" db="EMBL/GenBank/DDBJ databases">
        <title>Metagenomic analysis of a methanogenic consortium involved in long chain n-alkane degradation.</title>
        <authorList>
            <person name="Davidova I.A."/>
            <person name="Callaghan A.V."/>
            <person name="Wawrik B."/>
            <person name="Pruitt S."/>
            <person name="Marks C."/>
            <person name="Duncan K.E."/>
            <person name="Suflita J.M."/>
        </authorList>
    </citation>
    <scope>NUCLEOTIDE SEQUENCE [LARGE SCALE GENOMIC DNA]</scope>
    <source>
        <strain evidence="16 17">SPR</strain>
    </source>
</reference>
<dbReference type="Pfam" id="PF02518">
    <property type="entry name" value="HATPase_c"/>
    <property type="match status" value="1"/>
</dbReference>
<dbReference type="InterPro" id="IPR013656">
    <property type="entry name" value="PAS_4"/>
</dbReference>
<dbReference type="Pfam" id="PF00072">
    <property type="entry name" value="Response_reg"/>
    <property type="match status" value="1"/>
</dbReference>
<dbReference type="EMBL" id="AZAC01000014">
    <property type="protein sequence ID" value="KIX13811.1"/>
    <property type="molecule type" value="Genomic_DNA"/>
</dbReference>
<keyword evidence="4 10" id="KW-0597">Phosphoprotein</keyword>
<proteinExistence type="predicted"/>
<accession>A0A0D2JDQ0</accession>
<keyword evidence="11" id="KW-0812">Transmembrane</keyword>
<dbReference type="SMART" id="SM00448">
    <property type="entry name" value="REC"/>
    <property type="match status" value="1"/>
</dbReference>
<dbReference type="SMART" id="SM00388">
    <property type="entry name" value="HisKA"/>
    <property type="match status" value="1"/>
</dbReference>
<dbReference type="InterPro" id="IPR001789">
    <property type="entry name" value="Sig_transdc_resp-reg_receiver"/>
</dbReference>
<dbReference type="GO" id="GO:0016020">
    <property type="term" value="C:membrane"/>
    <property type="evidence" value="ECO:0007669"/>
    <property type="project" value="UniProtKB-SubCell"/>
</dbReference>
<gene>
    <name evidence="16" type="ORF">X474_13175</name>
</gene>
<dbReference type="OrthoDB" id="5409350at2"/>
<dbReference type="RefSeq" id="WP_052515121.1">
    <property type="nucleotide sequence ID" value="NZ_AZAC01000014.1"/>
</dbReference>
<dbReference type="PRINTS" id="PR00344">
    <property type="entry name" value="BCTRLSENSOR"/>
</dbReference>
<evidence type="ECO:0000256" key="8">
    <source>
        <dbReference type="ARBA" id="ARBA00022840"/>
    </source>
</evidence>
<evidence type="ECO:0000256" key="9">
    <source>
        <dbReference type="ARBA" id="ARBA00023012"/>
    </source>
</evidence>
<dbReference type="InterPro" id="IPR000014">
    <property type="entry name" value="PAS"/>
</dbReference>
<feature type="domain" description="HAMP" evidence="15">
    <location>
        <begin position="259"/>
        <end position="313"/>
    </location>
</feature>
<dbReference type="InterPro" id="IPR005467">
    <property type="entry name" value="His_kinase_dom"/>
</dbReference>
<dbReference type="InterPro" id="IPR036097">
    <property type="entry name" value="HisK_dim/P_sf"/>
</dbReference>
<evidence type="ECO:0000256" key="11">
    <source>
        <dbReference type="SAM" id="Phobius"/>
    </source>
</evidence>
<dbReference type="CDD" id="cd00082">
    <property type="entry name" value="HisKA"/>
    <property type="match status" value="1"/>
</dbReference>
<dbReference type="PROSITE" id="PS50112">
    <property type="entry name" value="PAS"/>
    <property type="match status" value="1"/>
</dbReference>
<comment type="subcellular location">
    <subcellularLocation>
        <location evidence="2">Membrane</location>
    </subcellularLocation>
</comment>
<dbReference type="InParanoid" id="A0A0D2JDQ0"/>
<keyword evidence="5" id="KW-0808">Transferase</keyword>
<dbReference type="Gene3D" id="6.10.340.10">
    <property type="match status" value="1"/>
</dbReference>
<dbReference type="InterPro" id="IPR003660">
    <property type="entry name" value="HAMP_dom"/>
</dbReference>
<dbReference type="GO" id="GO:0005524">
    <property type="term" value="F:ATP binding"/>
    <property type="evidence" value="ECO:0007669"/>
    <property type="project" value="UniProtKB-KW"/>
</dbReference>
<dbReference type="PANTHER" id="PTHR43065:SF46">
    <property type="entry name" value="C4-DICARBOXYLATE TRANSPORT SENSOR PROTEIN DCTB"/>
    <property type="match status" value="1"/>
</dbReference>
<keyword evidence="8" id="KW-0067">ATP-binding</keyword>
<dbReference type="Gene3D" id="3.30.565.10">
    <property type="entry name" value="Histidine kinase-like ATPase, C-terminal domain"/>
    <property type="match status" value="1"/>
</dbReference>
<dbReference type="PANTHER" id="PTHR43065">
    <property type="entry name" value="SENSOR HISTIDINE KINASE"/>
    <property type="match status" value="1"/>
</dbReference>
<dbReference type="PROSITE" id="PS50885">
    <property type="entry name" value="HAMP"/>
    <property type="match status" value="1"/>
</dbReference>
<comment type="caution">
    <text evidence="16">The sequence shown here is derived from an EMBL/GenBank/DDBJ whole genome shotgun (WGS) entry which is preliminary data.</text>
</comment>
<evidence type="ECO:0000259" key="12">
    <source>
        <dbReference type="PROSITE" id="PS50109"/>
    </source>
</evidence>
<feature type="transmembrane region" description="Helical" evidence="11">
    <location>
        <begin position="235"/>
        <end position="257"/>
    </location>
</feature>
<dbReference type="InterPro" id="IPR035965">
    <property type="entry name" value="PAS-like_dom_sf"/>
</dbReference>
<evidence type="ECO:0000256" key="3">
    <source>
        <dbReference type="ARBA" id="ARBA00012438"/>
    </source>
</evidence>
<dbReference type="CDD" id="cd00130">
    <property type="entry name" value="PAS"/>
    <property type="match status" value="1"/>
</dbReference>
<dbReference type="CDD" id="cd00156">
    <property type="entry name" value="REC"/>
    <property type="match status" value="1"/>
</dbReference>
<dbReference type="Gene3D" id="1.10.287.130">
    <property type="match status" value="1"/>
</dbReference>
<organism evidence="16 17">
    <name type="scientific">Dethiosulfatarculus sandiegensis</name>
    <dbReference type="NCBI Taxonomy" id="1429043"/>
    <lineage>
        <taxon>Bacteria</taxon>
        <taxon>Pseudomonadati</taxon>
        <taxon>Thermodesulfobacteriota</taxon>
        <taxon>Desulfarculia</taxon>
        <taxon>Desulfarculales</taxon>
        <taxon>Desulfarculaceae</taxon>
        <taxon>Dethiosulfatarculus</taxon>
    </lineage>
</organism>
<evidence type="ECO:0000313" key="16">
    <source>
        <dbReference type="EMBL" id="KIX13811.1"/>
    </source>
</evidence>
<evidence type="ECO:0000256" key="2">
    <source>
        <dbReference type="ARBA" id="ARBA00004370"/>
    </source>
</evidence>
<evidence type="ECO:0000256" key="6">
    <source>
        <dbReference type="ARBA" id="ARBA00022741"/>
    </source>
</evidence>
<dbReference type="Pfam" id="PF00512">
    <property type="entry name" value="HisKA"/>
    <property type="match status" value="1"/>
</dbReference>
<evidence type="ECO:0000256" key="7">
    <source>
        <dbReference type="ARBA" id="ARBA00022777"/>
    </source>
</evidence>
<dbReference type="SUPFAM" id="SSF52172">
    <property type="entry name" value="CheY-like"/>
    <property type="match status" value="1"/>
</dbReference>
<keyword evidence="6" id="KW-0547">Nucleotide-binding</keyword>
<sequence length="829" mass="90325">MGNKSLFTYISLTVSSLVICATLVMAGLIYLGLATQLKREFQNRVQAQAEAAAQRYDHLMNLAASRLRELSLDNTIRVTLMLGVHQQLKERLAQMGSTNKAIIFFVTDKNQNIIFKSDQGDFNQSTIKALLAAAPHTEGLIKNPGRGFSLGMSLPIKRKNETLGAAACLLRLMAPPMSHTKGAVGLSIAGEYLDIYTGEKINTSLYSTPVGLPGAHPGLFFLAGLSEYKKSQTRIFLLVSLATGGVLLISILVSLVISHKLSSPLKKLSLKALAIARGEQASGLGIMPSGITELEQLSNSLDTMLVQLKKADELKRYQTLFKGVGDIVTIHDHQGNFLEVNQVAAESLGFTREVLLGMNVGQVVPVYNAPGFREDVRKSIAQKGKAVKEVEFKARGGKLRATEIHVRPVTYLGQKAFLSVGRDITKRIRLENQLRQAQKMEAIGTLAGGIAHDFNNILTSILGYTELAQKKAQGSPDVVQNLDQVLTAGKRAKAVVRQILTFSRRSTQERKPIELSLVIKEALKLLRASLPSTIEIVQEIKADYSMVMADPTQIHQVLLNLCTNAAQAMESTGGVLTVSLELISISAPTPKMIHEGAGTLSQGQIKPGEYIKLTIKDNGPGLEPEFLDRIFEPYFTTKGSADGTGLGLAVVHGIITGHGGSIEVESRPGRGSAFMVLLPLIRQTALPSQTISDSPLPTGSESVLLVDDEVPVAELEREILEGLGYRVTAMTSSQKALELFKEKPNRFDLVITDQTMPNLTGMELTKQIKQIRPEQPVVLCTGYQERMDEKRALEMGFAGFALKPILMREIAQTVRQALDRNSNSQNTFQ</sequence>
<feature type="domain" description="Response regulatory" evidence="13">
    <location>
        <begin position="702"/>
        <end position="818"/>
    </location>
</feature>
<evidence type="ECO:0000256" key="1">
    <source>
        <dbReference type="ARBA" id="ARBA00000085"/>
    </source>
</evidence>
<keyword evidence="9" id="KW-0902">Two-component regulatory system</keyword>
<dbReference type="InterPro" id="IPR003661">
    <property type="entry name" value="HisK_dim/P_dom"/>
</dbReference>
<evidence type="ECO:0000259" key="14">
    <source>
        <dbReference type="PROSITE" id="PS50112"/>
    </source>
</evidence>
<evidence type="ECO:0000256" key="10">
    <source>
        <dbReference type="PROSITE-ProRule" id="PRU00169"/>
    </source>
</evidence>
<dbReference type="InterPro" id="IPR011006">
    <property type="entry name" value="CheY-like_superfamily"/>
</dbReference>
<dbReference type="Pfam" id="PF08448">
    <property type="entry name" value="PAS_4"/>
    <property type="match status" value="1"/>
</dbReference>
<keyword evidence="17" id="KW-1185">Reference proteome</keyword>
<evidence type="ECO:0000256" key="4">
    <source>
        <dbReference type="ARBA" id="ARBA00022553"/>
    </source>
</evidence>
<dbReference type="InterPro" id="IPR036890">
    <property type="entry name" value="HATPase_C_sf"/>
</dbReference>
<feature type="transmembrane region" description="Helical" evidence="11">
    <location>
        <begin position="6"/>
        <end position="33"/>
    </location>
</feature>
<keyword evidence="7 16" id="KW-0418">Kinase</keyword>
<feature type="domain" description="PAS" evidence="14">
    <location>
        <begin position="313"/>
        <end position="383"/>
    </location>
</feature>
<dbReference type="Gene3D" id="3.40.50.2300">
    <property type="match status" value="1"/>
</dbReference>
<dbReference type="GO" id="GO:0000155">
    <property type="term" value="F:phosphorelay sensor kinase activity"/>
    <property type="evidence" value="ECO:0007669"/>
    <property type="project" value="InterPro"/>
</dbReference>
<feature type="domain" description="Histidine kinase" evidence="12">
    <location>
        <begin position="449"/>
        <end position="682"/>
    </location>
</feature>
<dbReference type="InterPro" id="IPR004358">
    <property type="entry name" value="Sig_transdc_His_kin-like_C"/>
</dbReference>
<dbReference type="SMART" id="SM00387">
    <property type="entry name" value="HATPase_c"/>
    <property type="match status" value="1"/>
</dbReference>
<name>A0A0D2JDQ0_9BACT</name>
<evidence type="ECO:0000256" key="5">
    <source>
        <dbReference type="ARBA" id="ARBA00022679"/>
    </source>
</evidence>
<dbReference type="NCBIfam" id="TIGR00229">
    <property type="entry name" value="sensory_box"/>
    <property type="match status" value="1"/>
</dbReference>
<comment type="catalytic activity">
    <reaction evidence="1">
        <text>ATP + protein L-histidine = ADP + protein N-phospho-L-histidine.</text>
        <dbReference type="EC" id="2.7.13.3"/>
    </reaction>
</comment>
<feature type="modified residue" description="4-aspartylphosphate" evidence="10">
    <location>
        <position position="753"/>
    </location>
</feature>